<dbReference type="PIR" id="T41937">
    <property type="entry name" value="T41937"/>
</dbReference>
<dbReference type="GO" id="GO:0019073">
    <property type="term" value="P:viral DNA genome packaging"/>
    <property type="evidence" value="ECO:0007669"/>
    <property type="project" value="InterPro"/>
</dbReference>
<evidence type="ECO:0000256" key="2">
    <source>
        <dbReference type="ARBA" id="ARBA00022612"/>
    </source>
</evidence>
<sequence length="104" mass="12178">MSNDNAKTDIEILYEQLSSRVEIEIAFLPMLPKLYDIMLPSLDARLHFINVGYRHLTYLKYLHHRANQCSHSEIIKKKIKLLTSILSKLLNVNGILEHQEYLNT</sequence>
<accession>Q69508</accession>
<name>Q69508_HHV7J</name>
<dbReference type="RefSeq" id="YP_073775.1">
    <property type="nucleotide sequence ID" value="NC_001716.2"/>
</dbReference>
<dbReference type="KEGG" id="vg:3289493"/>
<dbReference type="EMBL" id="U43400">
    <property type="protein sequence ID" value="AAC54697.1"/>
    <property type="molecule type" value="Genomic_DNA"/>
</dbReference>
<evidence type="ECO:0000256" key="3">
    <source>
        <dbReference type="ARBA" id="ARBA00023219"/>
    </source>
</evidence>
<evidence type="ECO:0000313" key="4">
    <source>
        <dbReference type="EMBL" id="AAC54697.1"/>
    </source>
</evidence>
<keyword evidence="2" id="KW-1188">Viral release from host cell</keyword>
<gene>
    <name evidence="4" type="primary">U35</name>
</gene>
<keyword evidence="3" id="KW-0231">Viral genome packaging</keyword>
<proteinExistence type="inferred from homology"/>
<dbReference type="InterPro" id="IPR005208">
    <property type="entry name" value="Herpes_TT2"/>
</dbReference>
<organismHost>
    <name type="scientific">Homo sapiens</name>
    <name type="common">Human</name>
    <dbReference type="NCBI Taxonomy" id="9606"/>
</organismHost>
<reference evidence="4 5" key="1">
    <citation type="journal article" date="1995" name="J. Virol.">
        <title>Identification and characterization of a cDNA derived from multiple splicing that encodes envelope glycoprotein gp105 of human herpesvirus 6.</title>
        <authorList>
            <person name="Pfeiffer B."/>
            <person name="Thomson B."/>
            <person name="Chandran B."/>
        </authorList>
    </citation>
    <scope>NUCLEOTIDE SEQUENCE [LARGE SCALE GENOMIC DNA]</scope>
    <source>
        <strain evidence="4 5">JI</strain>
    </source>
</reference>
<keyword evidence="1" id="KW-1048">Host nucleus</keyword>
<dbReference type="GeneID" id="3289493"/>
<evidence type="ECO:0000256" key="1">
    <source>
        <dbReference type="ARBA" id="ARBA00022562"/>
    </source>
</evidence>
<evidence type="ECO:0000313" key="5">
    <source>
        <dbReference type="Proteomes" id="UP000009246"/>
    </source>
</evidence>
<organism evidence="4 5">
    <name type="scientific">Human herpesvirus 7 (strain JI)</name>
    <name type="common">HHV-7</name>
    <name type="synonym">Human T lymphotropic virus</name>
    <dbReference type="NCBI Taxonomy" id="57278"/>
    <lineage>
        <taxon>Viruses</taxon>
        <taxon>Duplodnaviria</taxon>
        <taxon>Heunggongvirae</taxon>
        <taxon>Peploviricota</taxon>
        <taxon>Herviviricetes</taxon>
        <taxon>Herpesvirales</taxon>
        <taxon>Orthoherpesviridae</taxon>
        <taxon>Betaherpesvirinae</taxon>
        <taxon>Roseolovirus</taxon>
        <taxon>Roseolovirus humanbeta7</taxon>
        <taxon>Human betaherpesvirus 7</taxon>
    </lineage>
</organism>
<dbReference type="HAMAP" id="MF_04015">
    <property type="entry name" value="HSV_TRM2"/>
    <property type="match status" value="1"/>
</dbReference>
<dbReference type="Proteomes" id="UP000009246">
    <property type="component" value="Segment"/>
</dbReference>
<protein>
    <submittedName>
        <fullName evidence="4">U35 protein</fullName>
    </submittedName>
</protein>
<dbReference type="Pfam" id="PF03581">
    <property type="entry name" value="Herpes_UL33"/>
    <property type="match status" value="1"/>
</dbReference>